<dbReference type="RefSeq" id="WP_252622788.1">
    <property type="nucleotide sequence ID" value="NZ_CP099490.1"/>
</dbReference>
<gene>
    <name evidence="3" type="ORF">NF557_06495</name>
</gene>
<dbReference type="Gene3D" id="3.40.50.12090">
    <property type="match status" value="1"/>
</dbReference>
<sequence length="1258" mass="130179">MSRTHPTHRYRRGAAALAAVLLGSGLNAAYAAPSAPSDQGSDAAVAADNSSESDSAALLAEPQQHEPNHFGSSPFTPREATDSLFVVDESPGLDTGCTFRSSGPLEFDIEVDRVLGDADRDRLVSNGLLPQFASLRMPAYDVDFDAVVPPYNPERDRVLFNGQVVQEEWLTGENDVWKMNQFLVPIEWVEFAADPGAGGTPAPVVNTITIEIDTANTDELWCTSIDWAELSFTMPRPTVFAHGIFSSHDIWLTPWSATLQDAGIYTHDTLDMGALDSIANNADKIGVAVEETRERYGVDSVNMVVHSKGGLDSRHYVESHEGVDRIVQLGTPNAGSPLADLAQGIVVSVGGIGGSLIGGLAAPAGVQLTTPYMWLYNNTHALSPEVDFTVMAGDYSATGCPLTLDCLRDRFLLQVTGQGDTIVPLWSAHRFASMLQHTYASSGQDKDATHGGLHHSDAILDLLSPTVEQPGTDDTGAVFSTQSALSAPTAEGPVGQLPQHTATVVGLTAAGPGEHEVPIDASSPTFVSVLYTAGAAVTVELVSPSGDRITPSTPGVEFEDSEMEGSRLAVYHLPSPEVGTWTVEVGGGSATTAYAIHAWPSETDVSLTLELPEPSVASGEAVTVHATLTDGATALTGAQLSATVLRPDDTSVEVALADDGLGADVTAGDGIYSTTLTTGPVGMYRLGVVASGDTAGGTPFSREVFALATASSGQATVGTITDQGVDTNGNGLYDELQVSMQVDVDAAGTYRVFGELTDSDGNVEISSTVVDLPAGTSPVVVSFDGASIYDAGVDGPYTLSQLRITEESELALMPVTDLTDAHTTGAYGFAEFEHSGLRLTGVGTAQGVDLDSNGLFDQLAVTVQVHADAAGYYEWSGQLRSPAGTELDFESGAANFTVGTNDLTFVFDGWAVGDSGEDGPYRITDVLLFGAGHNLVAGEAYETPHFTASQFEGYRGEVERIAGANRYETAGLIAQAAPAGSAEVLVASGEVFPDALAMSAAAGAAPGPLLLTRAGSVPLATSAEIQRRVTENGPQALGVAGGREVIHAATVEALSALAGTDAETHFGSDRYATAAAIAAATVAPGATSYVVSGLDYPDALTAATLAAPEQGSVLLTRPGALPSATITQLTAQAPQRIVVVGGTDSVSDDVLAQLQDYAPVVERLSGDDRYATAAAVSDTFDPVIDVLYVATGENYPDALTVAALAGQQGAPVLLTQTGSLPAVAAAAADRLDPDRIIVVGGTESVSDAVLEQLEAYLN</sequence>
<accession>A0ABY4YM05</accession>
<protein>
    <submittedName>
        <fullName evidence="3">Cell wall-binding repeat-containing protein</fullName>
    </submittedName>
</protein>
<dbReference type="Proteomes" id="UP001056535">
    <property type="component" value="Chromosome"/>
</dbReference>
<dbReference type="Gene3D" id="3.40.50.1820">
    <property type="entry name" value="alpha/beta hydrolase"/>
    <property type="match status" value="1"/>
</dbReference>
<proteinExistence type="predicted"/>
<dbReference type="EMBL" id="CP099490">
    <property type="protein sequence ID" value="USQ77550.1"/>
    <property type="molecule type" value="Genomic_DNA"/>
</dbReference>
<dbReference type="PANTHER" id="PTHR30032:SF4">
    <property type="entry name" value="AMIDASE ENHANCER"/>
    <property type="match status" value="1"/>
</dbReference>
<evidence type="ECO:0000256" key="1">
    <source>
        <dbReference type="SAM" id="MobiDB-lite"/>
    </source>
</evidence>
<evidence type="ECO:0000313" key="3">
    <source>
        <dbReference type="EMBL" id="USQ77550.1"/>
    </source>
</evidence>
<feature type="chain" id="PRO_5046171947" evidence="2">
    <location>
        <begin position="32"/>
        <end position="1258"/>
    </location>
</feature>
<feature type="compositionally biased region" description="Low complexity" evidence="1">
    <location>
        <begin position="41"/>
        <end position="58"/>
    </location>
</feature>
<dbReference type="PROSITE" id="PS50194">
    <property type="entry name" value="FILAMIN_REPEAT"/>
    <property type="match status" value="1"/>
</dbReference>
<keyword evidence="2" id="KW-0732">Signal</keyword>
<keyword evidence="4" id="KW-1185">Reference proteome</keyword>
<evidence type="ECO:0000313" key="4">
    <source>
        <dbReference type="Proteomes" id="UP001056535"/>
    </source>
</evidence>
<feature type="signal peptide" evidence="2">
    <location>
        <begin position="1"/>
        <end position="31"/>
    </location>
</feature>
<dbReference type="InterPro" id="IPR017868">
    <property type="entry name" value="Filamin/ABP280_repeat-like"/>
</dbReference>
<dbReference type="NCBIfam" id="NF041940">
    <property type="entry name" value="choice_anch_X"/>
    <property type="match status" value="1"/>
</dbReference>
<evidence type="ECO:0000256" key="2">
    <source>
        <dbReference type="SAM" id="SignalP"/>
    </source>
</evidence>
<organism evidence="3 4">
    <name type="scientific">Ornithinimicrobium cryptoxanthini</name>
    <dbReference type="NCBI Taxonomy" id="2934161"/>
    <lineage>
        <taxon>Bacteria</taxon>
        <taxon>Bacillati</taxon>
        <taxon>Actinomycetota</taxon>
        <taxon>Actinomycetes</taxon>
        <taxon>Micrococcales</taxon>
        <taxon>Ornithinimicrobiaceae</taxon>
        <taxon>Ornithinimicrobium</taxon>
    </lineage>
</organism>
<name>A0ABY4YM05_9MICO</name>
<dbReference type="Pfam" id="PF04122">
    <property type="entry name" value="CW_binding_2"/>
    <property type="match status" value="3"/>
</dbReference>
<dbReference type="SUPFAM" id="SSF53474">
    <property type="entry name" value="alpha/beta-Hydrolases"/>
    <property type="match status" value="1"/>
</dbReference>
<reference evidence="3" key="1">
    <citation type="submission" date="2022-06" db="EMBL/GenBank/DDBJ databases">
        <title>Ornithinimicrobium JY.X270.</title>
        <authorList>
            <person name="Huang Y."/>
        </authorList>
    </citation>
    <scope>NUCLEOTIDE SEQUENCE</scope>
    <source>
        <strain evidence="3">JY.X270</strain>
    </source>
</reference>
<dbReference type="InterPro" id="IPR007253">
    <property type="entry name" value="Cell_wall-bd_2"/>
</dbReference>
<feature type="region of interest" description="Disordered" evidence="1">
    <location>
        <begin position="32"/>
        <end position="58"/>
    </location>
</feature>
<dbReference type="InterPro" id="IPR051922">
    <property type="entry name" value="Bact_Sporulation_Assoc"/>
</dbReference>
<dbReference type="InterPro" id="IPR029058">
    <property type="entry name" value="AB_hydrolase_fold"/>
</dbReference>
<dbReference type="PANTHER" id="PTHR30032">
    <property type="entry name" value="N-ACETYLMURAMOYL-L-ALANINE AMIDASE-RELATED"/>
    <property type="match status" value="1"/>
</dbReference>